<reference evidence="1" key="1">
    <citation type="submission" date="2024-07" db="EMBL/GenBank/DDBJ databases">
        <title>Complete genome sequences of cellulolytic bacteria, Kitasatospora sp. CMC57 and Streptomyces sp. CMC78, isolated from Japanese agricultural soil.</title>
        <authorList>
            <person name="Hashimoto T."/>
            <person name="Ito M."/>
            <person name="Iwamoto M."/>
            <person name="Fukahori D."/>
            <person name="Shoda T."/>
            <person name="Sakoda M."/>
            <person name="Morohoshi T."/>
            <person name="Mitsuboshi M."/>
            <person name="Nishizawa T."/>
        </authorList>
    </citation>
    <scope>NUCLEOTIDE SEQUENCE</scope>
    <source>
        <strain evidence="1">CMC57</strain>
    </source>
</reference>
<accession>A0AB33JQF7</accession>
<name>A0AB33JQF7_9ACTN</name>
<evidence type="ECO:0000313" key="1">
    <source>
        <dbReference type="EMBL" id="BFP43706.1"/>
    </source>
</evidence>
<dbReference type="EMBL" id="AP035881">
    <property type="protein sequence ID" value="BFP43706.1"/>
    <property type="molecule type" value="Genomic_DNA"/>
</dbReference>
<organism evidence="1">
    <name type="scientific">Kitasatospora sp. CMC57</name>
    <dbReference type="NCBI Taxonomy" id="3231513"/>
    <lineage>
        <taxon>Bacteria</taxon>
        <taxon>Bacillati</taxon>
        <taxon>Actinomycetota</taxon>
        <taxon>Actinomycetes</taxon>
        <taxon>Kitasatosporales</taxon>
        <taxon>Streptomycetaceae</taxon>
        <taxon>Kitasatospora</taxon>
    </lineage>
</organism>
<dbReference type="AlphaFoldDB" id="A0AB33JQF7"/>
<gene>
    <name evidence="1" type="ORF">KCMC57_00740</name>
</gene>
<sequence length="87" mass="9542">MFGQPRPAWFRGSADKLAVLKEAATKAGVVLQQDVTPSVDEAQGLEEALAEILQRRGFEAGWEINAFGSLVESLIDGLHQYAYPDEH</sequence>
<protein>
    <submittedName>
        <fullName evidence="1">Uncharacterized protein</fullName>
    </submittedName>
</protein>
<proteinExistence type="predicted"/>